<evidence type="ECO:0008006" key="5">
    <source>
        <dbReference type="Google" id="ProtNLM"/>
    </source>
</evidence>
<keyword evidence="2" id="KW-1133">Transmembrane helix</keyword>
<keyword evidence="2" id="KW-0472">Membrane</keyword>
<name>A0ABX5Q1W7_9FLAO</name>
<evidence type="ECO:0000256" key="1">
    <source>
        <dbReference type="SAM" id="MobiDB-lite"/>
    </source>
</evidence>
<protein>
    <recommendedName>
        <fullName evidence="5">Signal peptidase</fullName>
    </recommendedName>
</protein>
<reference evidence="3 4" key="1">
    <citation type="submission" date="2018-06" db="EMBL/GenBank/DDBJ databases">
        <title>Genomic Encyclopedia of Archaeal and Bacterial Type Strains, Phase II (KMG-II): from individual species to whole genera.</title>
        <authorList>
            <person name="Goeker M."/>
        </authorList>
    </citation>
    <scope>NUCLEOTIDE SEQUENCE [LARGE SCALE GENOMIC DNA]</scope>
    <source>
        <strain evidence="3 4">DSM 17205</strain>
    </source>
</reference>
<comment type="caution">
    <text evidence="3">The sequence shown here is derived from an EMBL/GenBank/DDBJ whole genome shotgun (WGS) entry which is preliminary data.</text>
</comment>
<organism evidence="3 4">
    <name type="scientific">Nonlabens dokdonensis</name>
    <dbReference type="NCBI Taxonomy" id="328515"/>
    <lineage>
        <taxon>Bacteria</taxon>
        <taxon>Pseudomonadati</taxon>
        <taxon>Bacteroidota</taxon>
        <taxon>Flavobacteriia</taxon>
        <taxon>Flavobacteriales</taxon>
        <taxon>Flavobacteriaceae</taxon>
        <taxon>Nonlabens</taxon>
    </lineage>
</organism>
<sequence>MLTMVQQVPPPPDTRTKMGPTPPGDVVPIDSNAWVLIVVAILLIIAYHLPRTKKTA</sequence>
<dbReference type="Proteomes" id="UP000248584">
    <property type="component" value="Unassembled WGS sequence"/>
</dbReference>
<evidence type="ECO:0000313" key="3">
    <source>
        <dbReference type="EMBL" id="PZX44019.1"/>
    </source>
</evidence>
<feature type="transmembrane region" description="Helical" evidence="2">
    <location>
        <begin position="33"/>
        <end position="50"/>
    </location>
</feature>
<gene>
    <name evidence="3" type="ORF">LX97_01024</name>
</gene>
<evidence type="ECO:0000313" key="4">
    <source>
        <dbReference type="Proteomes" id="UP000248584"/>
    </source>
</evidence>
<feature type="region of interest" description="Disordered" evidence="1">
    <location>
        <begin position="1"/>
        <end position="24"/>
    </location>
</feature>
<evidence type="ECO:0000256" key="2">
    <source>
        <dbReference type="SAM" id="Phobius"/>
    </source>
</evidence>
<dbReference type="EMBL" id="QKZR01000001">
    <property type="protein sequence ID" value="PZX44019.1"/>
    <property type="molecule type" value="Genomic_DNA"/>
</dbReference>
<keyword evidence="4" id="KW-1185">Reference proteome</keyword>
<keyword evidence="2" id="KW-0812">Transmembrane</keyword>
<accession>A0ABX5Q1W7</accession>
<proteinExistence type="predicted"/>